<sequence>MTSLERANGLYQSTGDTFCGFDPSVHDPFYLSTLSECKSSRTSLCPTSLLAFCPRFPCLTGWVYESIRHGWNAREKPSRAEVVLARTIRWVFIPKEAKKNPFAPSPELRKKLNVISPATALCVTPMTGAETQIFAPPEVQREPDGKRLLHHP</sequence>
<gene>
    <name evidence="1" type="ORF">MPNT_290005</name>
</gene>
<reference evidence="1" key="1">
    <citation type="submission" date="2021-02" db="EMBL/GenBank/DDBJ databases">
        <authorList>
            <person name="Cremers G."/>
            <person name="Picone N."/>
        </authorList>
    </citation>
    <scope>NUCLEOTIDE SEQUENCE</scope>
    <source>
        <strain evidence="1">PQ17</strain>
    </source>
</reference>
<keyword evidence="2" id="KW-1185">Reference proteome</keyword>
<dbReference type="AlphaFoldDB" id="A0A8J2FWD5"/>
<accession>A0A8J2FWD5</accession>
<evidence type="ECO:0000313" key="2">
    <source>
        <dbReference type="Proteomes" id="UP000663859"/>
    </source>
</evidence>
<comment type="caution">
    <text evidence="1">The sequence shown here is derived from an EMBL/GenBank/DDBJ whole genome shotgun (WGS) entry which is preliminary data.</text>
</comment>
<dbReference type="Proteomes" id="UP000663859">
    <property type="component" value="Unassembled WGS sequence"/>
</dbReference>
<evidence type="ECO:0000313" key="1">
    <source>
        <dbReference type="EMBL" id="CAF0698622.1"/>
    </source>
</evidence>
<proteinExistence type="predicted"/>
<name>A0A8J2FWD5_9BACT</name>
<protein>
    <submittedName>
        <fullName evidence="1">Uncharacterized protein</fullName>
    </submittedName>
</protein>
<dbReference type="EMBL" id="CAJNOB010000022">
    <property type="protein sequence ID" value="CAF0698622.1"/>
    <property type="molecule type" value="Genomic_DNA"/>
</dbReference>
<organism evidence="1 2">
    <name type="scientific">Candidatus Methylacidithermus pantelleriae</name>
    <dbReference type="NCBI Taxonomy" id="2744239"/>
    <lineage>
        <taxon>Bacteria</taxon>
        <taxon>Pseudomonadati</taxon>
        <taxon>Verrucomicrobiota</taxon>
        <taxon>Methylacidiphilae</taxon>
        <taxon>Methylacidiphilales</taxon>
        <taxon>Methylacidiphilaceae</taxon>
        <taxon>Candidatus Methylacidithermus</taxon>
    </lineage>
</organism>